<evidence type="ECO:0000256" key="2">
    <source>
        <dbReference type="ARBA" id="ARBA00022692"/>
    </source>
</evidence>
<evidence type="ECO:0000313" key="7">
    <source>
        <dbReference type="Proteomes" id="UP000076104"/>
    </source>
</evidence>
<proteinExistence type="predicted"/>
<evidence type="ECO:0000256" key="4">
    <source>
        <dbReference type="ARBA" id="ARBA00023136"/>
    </source>
</evidence>
<dbReference type="Proteomes" id="UP000076104">
    <property type="component" value="Chromosome"/>
</dbReference>
<sequence length="439" mass="51087">MYKKQLLNNQQMTVSIIKALANKESFVALYSLIFIVGVTANSGYGIYNESRIFEVALLLGLGAHACFNKYYIVTKVEYLFFVFIIIGSFFWSNSFFIIIDLLLVYLLYKSFFFLEYRPLLTKIIVLASFLIFLLLPVAIWDYITSGIYTSNWYLLRLNIRIYNSYFLIMSIFAVWLYLTEKNYKKLYLSFIFLAFLSILMDGGRSATLAYTAFVIIICIFRRPVSWQLGFAYSMSWLTYLTINHLASLNAVETLDLGIARATTSQRYDIWMNAVQCWVQNPIWGCGFYQLDSTRNLAAHPHNLFLQVLSETGLIGFWFLLAIIFFILKNISWNLNKDYFVIASLLAVVIETLLSGIHIYPITQIALLWLFVFLLKSSNFSHAIYFHSSIPSFVVNRYFSVTMFLVLVILFIYFFINTSALLDNEIMTRPRFLENGYNIF</sequence>
<evidence type="ECO:0000256" key="1">
    <source>
        <dbReference type="ARBA" id="ARBA00004141"/>
    </source>
</evidence>
<keyword evidence="7" id="KW-1185">Reference proteome</keyword>
<dbReference type="EMBL" id="CP014945">
    <property type="protein sequence ID" value="AMT95940.1"/>
    <property type="molecule type" value="Genomic_DNA"/>
</dbReference>
<organism evidence="6 7">
    <name type="scientific">Psychrobacter alimentarius</name>
    <dbReference type="NCBI Taxonomy" id="261164"/>
    <lineage>
        <taxon>Bacteria</taxon>
        <taxon>Pseudomonadati</taxon>
        <taxon>Pseudomonadota</taxon>
        <taxon>Gammaproteobacteria</taxon>
        <taxon>Moraxellales</taxon>
        <taxon>Moraxellaceae</taxon>
        <taxon>Psychrobacter</taxon>
    </lineage>
</organism>
<evidence type="ECO:0000259" key="5">
    <source>
        <dbReference type="Pfam" id="PF04932"/>
    </source>
</evidence>
<feature type="domain" description="O-antigen ligase-related" evidence="5">
    <location>
        <begin position="191"/>
        <end position="319"/>
    </location>
</feature>
<evidence type="ECO:0000313" key="6">
    <source>
        <dbReference type="EMBL" id="AMT95940.1"/>
    </source>
</evidence>
<dbReference type="InterPro" id="IPR007016">
    <property type="entry name" value="O-antigen_ligase-rel_domated"/>
</dbReference>
<comment type="subcellular location">
    <subcellularLocation>
        <location evidence="1">Membrane</location>
        <topology evidence="1">Multi-pass membrane protein</topology>
    </subcellularLocation>
</comment>
<gene>
    <name evidence="6" type="ORF">A3K91_0308</name>
</gene>
<reference evidence="6 7" key="1">
    <citation type="submission" date="2016-03" db="EMBL/GenBank/DDBJ databases">
        <title>Genome sequencing of Psychrobacter alimentarius PAMC 27889.</title>
        <authorList>
            <person name="Lee J."/>
            <person name="Kim O.-S."/>
        </authorList>
    </citation>
    <scope>NUCLEOTIDE SEQUENCE [LARGE SCALE GENOMIC DNA]</scope>
    <source>
        <strain evidence="6 7">PAMC 27889</strain>
    </source>
</reference>
<dbReference type="Pfam" id="PF04932">
    <property type="entry name" value="Wzy_C"/>
    <property type="match status" value="1"/>
</dbReference>
<dbReference type="RefSeq" id="WP_228139886.1">
    <property type="nucleotide sequence ID" value="NZ_CP014945.1"/>
</dbReference>
<keyword evidence="3" id="KW-1133">Transmembrane helix</keyword>
<accession>A0ABM5ZV27</accession>
<keyword evidence="4" id="KW-0472">Membrane</keyword>
<dbReference type="GeneID" id="33060970"/>
<evidence type="ECO:0000256" key="3">
    <source>
        <dbReference type="ARBA" id="ARBA00022989"/>
    </source>
</evidence>
<protein>
    <recommendedName>
        <fullName evidence="5">O-antigen ligase-related domain-containing protein</fullName>
    </recommendedName>
</protein>
<name>A0ABM5ZV27_9GAMM</name>
<keyword evidence="2" id="KW-0812">Transmembrane</keyword>